<organism evidence="6 7">
    <name type="scientific">Enterocloster asparagiformis</name>
    <dbReference type="NCBI Taxonomy" id="333367"/>
    <lineage>
        <taxon>Bacteria</taxon>
        <taxon>Bacillati</taxon>
        <taxon>Bacillota</taxon>
        <taxon>Clostridia</taxon>
        <taxon>Lachnospirales</taxon>
        <taxon>Lachnospiraceae</taxon>
        <taxon>Enterocloster</taxon>
    </lineage>
</organism>
<dbReference type="Gene3D" id="3.40.50.2300">
    <property type="match status" value="1"/>
</dbReference>
<evidence type="ECO:0000259" key="5">
    <source>
        <dbReference type="PROSITE" id="PS50110"/>
    </source>
</evidence>
<dbReference type="Pfam" id="PF00072">
    <property type="entry name" value="Response_reg"/>
    <property type="match status" value="1"/>
</dbReference>
<dbReference type="OrthoDB" id="1684633at2"/>
<evidence type="ECO:0000256" key="3">
    <source>
        <dbReference type="PROSITE-ProRule" id="PRU00169"/>
    </source>
</evidence>
<feature type="region of interest" description="Disordered" evidence="4">
    <location>
        <begin position="136"/>
        <end position="158"/>
    </location>
</feature>
<dbReference type="Proteomes" id="UP000283880">
    <property type="component" value="Unassembled WGS sequence"/>
</dbReference>
<protein>
    <recommendedName>
        <fullName evidence="1">Stage 0 sporulation protein A homolog</fullName>
    </recommendedName>
</protein>
<dbReference type="InterPro" id="IPR013972">
    <property type="entry name" value="YcbB"/>
</dbReference>
<dbReference type="AlphaFoldDB" id="A0A413FEM8"/>
<evidence type="ECO:0000256" key="1">
    <source>
        <dbReference type="ARBA" id="ARBA00018672"/>
    </source>
</evidence>
<dbReference type="InterPro" id="IPR011006">
    <property type="entry name" value="CheY-like_superfamily"/>
</dbReference>
<comment type="function">
    <text evidence="2">May play the central regulatory role in sporulation. It may be an element of the effector pathway responsible for the activation of sporulation genes in response to nutritional stress. Spo0A may act in concert with spo0H (a sigma factor) to control the expression of some genes that are critical to the sporulation process.</text>
</comment>
<dbReference type="EMBL" id="QSBM01000009">
    <property type="protein sequence ID" value="RGX28946.1"/>
    <property type="molecule type" value="Genomic_DNA"/>
</dbReference>
<dbReference type="Pfam" id="PF08664">
    <property type="entry name" value="YcbB"/>
    <property type="match status" value="1"/>
</dbReference>
<evidence type="ECO:0000313" key="7">
    <source>
        <dbReference type="Proteomes" id="UP000283880"/>
    </source>
</evidence>
<dbReference type="InterPro" id="IPR001789">
    <property type="entry name" value="Sig_transdc_resp-reg_receiver"/>
</dbReference>
<dbReference type="RefSeq" id="WP_007709457.1">
    <property type="nucleotide sequence ID" value="NZ_JAWYJI010000033.1"/>
</dbReference>
<feature type="domain" description="Response regulatory" evidence="5">
    <location>
        <begin position="2"/>
        <end position="118"/>
    </location>
</feature>
<name>A0A413FEM8_9FIRM</name>
<reference evidence="6 7" key="1">
    <citation type="submission" date="2018-08" db="EMBL/GenBank/DDBJ databases">
        <title>A genome reference for cultivated species of the human gut microbiota.</title>
        <authorList>
            <person name="Zou Y."/>
            <person name="Xue W."/>
            <person name="Luo G."/>
        </authorList>
    </citation>
    <scope>NUCLEOTIDE SEQUENCE [LARGE SCALE GENOMIC DNA]</scope>
    <source>
        <strain evidence="6 7">AF04-15</strain>
    </source>
</reference>
<dbReference type="PROSITE" id="PS50110">
    <property type="entry name" value="RESPONSE_REGULATORY"/>
    <property type="match status" value="1"/>
</dbReference>
<accession>A0A413FEM8</accession>
<keyword evidence="3" id="KW-0597">Phosphoprotein</keyword>
<proteinExistence type="predicted"/>
<dbReference type="GO" id="GO:0000160">
    <property type="term" value="P:phosphorelay signal transduction system"/>
    <property type="evidence" value="ECO:0007669"/>
    <property type="project" value="InterPro"/>
</dbReference>
<sequence>MKIFIVDCDRTSRSELRNMIEAGNLGIVVGASPRWEEAYVRVQEVGPDVVLADLEFCTPKSMVYIEKVRAVMPETAVVALSQAGHPQTLRQAYEKGVELMIHKPLNEIEVRNVLYNLEMARAMKWLLGKAGRGAGEMETQNGVPGSQGAASADPGPPTRRLRGILQELGVLNDCGSRDILGIVRYLIEKDIELRDVTIRELCARMGENPKSVEQRIRRTAAAGMANLAVRGLEDYADPVFNEYAARLYSEQIRREMNYIRGRSEQHGNVRVRRFLGGLLECCREA</sequence>
<dbReference type="SUPFAM" id="SSF52172">
    <property type="entry name" value="CheY-like"/>
    <property type="match status" value="1"/>
</dbReference>
<evidence type="ECO:0000256" key="2">
    <source>
        <dbReference type="ARBA" id="ARBA00024867"/>
    </source>
</evidence>
<comment type="caution">
    <text evidence="6">The sequence shown here is derived from an EMBL/GenBank/DDBJ whole genome shotgun (WGS) entry which is preliminary data.</text>
</comment>
<evidence type="ECO:0000256" key="4">
    <source>
        <dbReference type="SAM" id="MobiDB-lite"/>
    </source>
</evidence>
<gene>
    <name evidence="6" type="ORF">DWV29_12770</name>
</gene>
<feature type="modified residue" description="4-aspartylphosphate" evidence="3">
    <location>
        <position position="53"/>
    </location>
</feature>
<evidence type="ECO:0000313" key="6">
    <source>
        <dbReference type="EMBL" id="RGX28946.1"/>
    </source>
</evidence>